<keyword evidence="4" id="KW-0479">Metal-binding</keyword>
<feature type="region of interest" description="Disordered" evidence="5">
    <location>
        <begin position="107"/>
        <end position="254"/>
    </location>
</feature>
<evidence type="ECO:0000256" key="1">
    <source>
        <dbReference type="ARBA" id="ARBA00004123"/>
    </source>
</evidence>
<protein>
    <recommendedName>
        <fullName evidence="10">Chromo domain-containing protein</fullName>
    </recommendedName>
</protein>
<dbReference type="AlphaFoldDB" id="A0AAN7YDX2"/>
<dbReference type="GO" id="GO:0005634">
    <property type="term" value="C:nucleus"/>
    <property type="evidence" value="ECO:0007669"/>
    <property type="project" value="UniProtKB-SubCell"/>
</dbReference>
<dbReference type="CDD" id="cd18966">
    <property type="entry name" value="chromodomain"/>
    <property type="match status" value="1"/>
</dbReference>
<keyword evidence="3" id="KW-0539">Nucleus</keyword>
<dbReference type="Gene3D" id="3.30.1370.210">
    <property type="match status" value="1"/>
</dbReference>
<feature type="compositionally biased region" description="Polar residues" evidence="5">
    <location>
        <begin position="202"/>
        <end position="216"/>
    </location>
</feature>
<feature type="domain" description="C3H1-type" evidence="7">
    <location>
        <begin position="424"/>
        <end position="452"/>
    </location>
</feature>
<dbReference type="Gene3D" id="2.40.50.40">
    <property type="match status" value="1"/>
</dbReference>
<feature type="compositionally biased region" description="Acidic residues" evidence="5">
    <location>
        <begin position="129"/>
        <end position="141"/>
    </location>
</feature>
<evidence type="ECO:0000256" key="4">
    <source>
        <dbReference type="PROSITE-ProRule" id="PRU00723"/>
    </source>
</evidence>
<dbReference type="PROSITE" id="PS00598">
    <property type="entry name" value="CHROMO_1"/>
    <property type="match status" value="1"/>
</dbReference>
<feature type="region of interest" description="Disordered" evidence="5">
    <location>
        <begin position="1"/>
        <end position="36"/>
    </location>
</feature>
<organism evidence="8 9">
    <name type="scientific">Meristemomyces frigidus</name>
    <dbReference type="NCBI Taxonomy" id="1508187"/>
    <lineage>
        <taxon>Eukaryota</taxon>
        <taxon>Fungi</taxon>
        <taxon>Dikarya</taxon>
        <taxon>Ascomycota</taxon>
        <taxon>Pezizomycotina</taxon>
        <taxon>Dothideomycetes</taxon>
        <taxon>Dothideomycetidae</taxon>
        <taxon>Mycosphaerellales</taxon>
        <taxon>Teratosphaeriaceae</taxon>
        <taxon>Meristemomyces</taxon>
    </lineage>
</organism>
<dbReference type="SUPFAM" id="SSF54160">
    <property type="entry name" value="Chromo domain-like"/>
    <property type="match status" value="1"/>
</dbReference>
<evidence type="ECO:0000256" key="5">
    <source>
        <dbReference type="SAM" id="MobiDB-lite"/>
    </source>
</evidence>
<evidence type="ECO:0000313" key="8">
    <source>
        <dbReference type="EMBL" id="KAK5109241.1"/>
    </source>
</evidence>
<feature type="domain" description="C3H1-type" evidence="7">
    <location>
        <begin position="484"/>
        <end position="512"/>
    </location>
</feature>
<dbReference type="Pfam" id="PF00385">
    <property type="entry name" value="Chromo"/>
    <property type="match status" value="1"/>
</dbReference>
<dbReference type="InterPro" id="IPR016197">
    <property type="entry name" value="Chromo-like_dom_sf"/>
</dbReference>
<keyword evidence="4" id="KW-0863">Zinc-finger</keyword>
<feature type="domain" description="C3H1-type" evidence="7">
    <location>
        <begin position="635"/>
        <end position="663"/>
    </location>
</feature>
<evidence type="ECO:0000313" key="9">
    <source>
        <dbReference type="Proteomes" id="UP001310890"/>
    </source>
</evidence>
<dbReference type="InterPro" id="IPR000571">
    <property type="entry name" value="Znf_CCCH"/>
</dbReference>
<feature type="compositionally biased region" description="Polar residues" evidence="5">
    <location>
        <begin position="15"/>
        <end position="26"/>
    </location>
</feature>
<evidence type="ECO:0000256" key="2">
    <source>
        <dbReference type="ARBA" id="ARBA00011353"/>
    </source>
</evidence>
<comment type="subunit">
    <text evidence="2">Component of the NuA4 histone acetyltransferase complex.</text>
</comment>
<feature type="domain" description="Chromo" evidence="6">
    <location>
        <begin position="28"/>
        <end position="75"/>
    </location>
</feature>
<feature type="zinc finger region" description="C3H1-type" evidence="4">
    <location>
        <begin position="424"/>
        <end position="452"/>
    </location>
</feature>
<reference evidence="8" key="1">
    <citation type="submission" date="2023-08" db="EMBL/GenBank/DDBJ databases">
        <title>Black Yeasts Isolated from many extreme environments.</title>
        <authorList>
            <person name="Coleine C."/>
            <person name="Stajich J.E."/>
            <person name="Selbmann L."/>
        </authorList>
    </citation>
    <scope>NUCLEOTIDE SEQUENCE</scope>
    <source>
        <strain evidence="8">CCFEE 5401</strain>
    </source>
</reference>
<accession>A0AAN7YDX2</accession>
<dbReference type="GO" id="GO:0008270">
    <property type="term" value="F:zinc ion binding"/>
    <property type="evidence" value="ECO:0007669"/>
    <property type="project" value="UniProtKB-KW"/>
</dbReference>
<dbReference type="PROSITE" id="PS50013">
    <property type="entry name" value="CHROMO_2"/>
    <property type="match status" value="1"/>
</dbReference>
<gene>
    <name evidence="8" type="ORF">LTR62_007223</name>
</gene>
<comment type="caution">
    <text evidence="8">The sequence shown here is derived from an EMBL/GenBank/DDBJ whole genome shotgun (WGS) entry which is preliminary data.</text>
</comment>
<proteinExistence type="predicted"/>
<dbReference type="SMART" id="SM00298">
    <property type="entry name" value="CHROMO"/>
    <property type="match status" value="1"/>
</dbReference>
<dbReference type="Proteomes" id="UP001310890">
    <property type="component" value="Unassembled WGS sequence"/>
</dbReference>
<evidence type="ECO:0000256" key="3">
    <source>
        <dbReference type="ARBA" id="ARBA00023242"/>
    </source>
</evidence>
<dbReference type="SMART" id="SM00356">
    <property type="entry name" value="ZnF_C3H1"/>
    <property type="match status" value="4"/>
</dbReference>
<sequence length="1209" mass="136245">MGGRGPFEESDIDSVASNTTQESGEGTYNVDRILAETEDEYGQPHYLLKWTGYPDHRSTWEPRQNLNDGKTLAEWVATKLRIQYGDEQPFDLEAWQDECQRLAYERKERHQRRKQKRRRRGVPVPASGEEYDEPGVSEDEANGARHPVLDSDDEIDSLSRRQRSGRVDSPPLKRKGIAPKVRDKRRRTSDSPTEEPAEEHGNGQTVNDSMSVSDLNSLFEERSQPSQQGLAPPSKLASNENKSFRPGTSASTNAAPKYFASAGQGLKSTKKQTPLIARKFNSSIATAKRSVVNNIFASFNNPKPLQRRKRRLFDDDQAPHLFKSLSHRTRYQYFNHNERQPDLNALAVINPETGRFEQPNAAQADQQQGTEVIDSVYARRAAKPNRQQSITPPGADSADAVAPDQALEPTPTGPSASFAPPLDWKRSRTCVHWMENNCRHTAQTCPFAHWYITVPDVMPQASPCTLTGIPETQPQFRASDTWTPKDQTSCLYWLKGNCKFTDAQCEFAHALTGVLPRAATKIPELLAVLKRRETQTCPAWRTNNCPLLEVHCMFPHHETGAIDEAQQNDNTPAIHGKDKTYRPWREGDQFKRTEDGYNNVDADLSTYNGLHRDLPDTHRPVPTSRMVPPQHPHVPKKQTTCHFWNNGGCNKSDEECAFAHYKTGILAGPPGSFKQTFEPLSLLTGSIDEFDSSGLDLSIKETVAPVLENTAMMGTMQSELSIYPTMIQIRSSGSSSYRFIVNVHVSAWWQFEKLFYPVSKGVSFMLDRMIVAKDVETWLAELVTRGADWPAGSIVPTEEYWQITNKVTECGKLYASGFASLQDSFTLLVYPADSDQWRFIEPPNMRYIAHAPLRFRLLPPLPRDTSPNTMAGENNMPSRTKERAAIAASKYLLGFDPQIIVAGPDKKQNESNHVFLAWPEYHNAELRFLVRLFLDLNCKVYHSGTPGAWDYLIKHHKSFAVAVHPETQYWRLPGFAASLNTGSNFRVFRIGPNMGVDPALSGPVYSCTRLFPNSKATLITDDIFTNYPELASRIIREFLKEANSKLQGGRNDKIVTRPGIKNWLKRFVDERTYHDGAVDKRWMKLYMEICELCPIEAEGPDSSPNPLPSSYLVSLPAEQMPSFAALSTTDPEAAADILAEWFVGWSVENAVNFRRFVICHESQVTEKLVDEHGRLSVGVVTDPRGWGDRWRHVSVVRPEQILKKSSGGK</sequence>
<feature type="compositionally biased region" description="Polar residues" evidence="5">
    <location>
        <begin position="236"/>
        <end position="254"/>
    </location>
</feature>
<dbReference type="PROSITE" id="PS50103">
    <property type="entry name" value="ZF_C3H1"/>
    <property type="match status" value="3"/>
</dbReference>
<evidence type="ECO:0000259" key="6">
    <source>
        <dbReference type="PROSITE" id="PS50013"/>
    </source>
</evidence>
<feature type="zinc finger region" description="C3H1-type" evidence="4">
    <location>
        <begin position="635"/>
        <end position="663"/>
    </location>
</feature>
<feature type="compositionally biased region" description="Basic residues" evidence="5">
    <location>
        <begin position="109"/>
        <end position="121"/>
    </location>
</feature>
<dbReference type="EMBL" id="JAVRRL010000068">
    <property type="protein sequence ID" value="KAK5109241.1"/>
    <property type="molecule type" value="Genomic_DNA"/>
</dbReference>
<dbReference type="InterPro" id="IPR000953">
    <property type="entry name" value="Chromo/chromo_shadow_dom"/>
</dbReference>
<evidence type="ECO:0008006" key="10">
    <source>
        <dbReference type="Google" id="ProtNLM"/>
    </source>
</evidence>
<dbReference type="InterPro" id="IPR023779">
    <property type="entry name" value="Chromodomain_CS"/>
</dbReference>
<feature type="zinc finger region" description="C3H1-type" evidence="4">
    <location>
        <begin position="484"/>
        <end position="512"/>
    </location>
</feature>
<dbReference type="GO" id="GO:0006338">
    <property type="term" value="P:chromatin remodeling"/>
    <property type="evidence" value="ECO:0007669"/>
    <property type="project" value="UniProtKB-ARBA"/>
</dbReference>
<comment type="subcellular location">
    <subcellularLocation>
        <location evidence="1">Nucleus</location>
    </subcellularLocation>
</comment>
<evidence type="ECO:0000259" key="7">
    <source>
        <dbReference type="PROSITE" id="PS50103"/>
    </source>
</evidence>
<feature type="region of interest" description="Disordered" evidence="5">
    <location>
        <begin position="619"/>
        <end position="638"/>
    </location>
</feature>
<feature type="compositionally biased region" description="Basic residues" evidence="5">
    <location>
        <begin position="172"/>
        <end position="187"/>
    </location>
</feature>
<keyword evidence="4" id="KW-0862">Zinc</keyword>
<dbReference type="InterPro" id="IPR023780">
    <property type="entry name" value="Chromo_domain"/>
</dbReference>
<name>A0AAN7YDX2_9PEZI</name>
<feature type="region of interest" description="Disordered" evidence="5">
    <location>
        <begin position="382"/>
        <end position="420"/>
    </location>
</feature>